<evidence type="ECO:0000313" key="2">
    <source>
        <dbReference type="Proteomes" id="UP001519460"/>
    </source>
</evidence>
<dbReference type="Proteomes" id="UP001519460">
    <property type="component" value="Unassembled WGS sequence"/>
</dbReference>
<accession>A0ABD0KZ84</accession>
<protein>
    <submittedName>
        <fullName evidence="1">Uncharacterized protein</fullName>
    </submittedName>
</protein>
<name>A0ABD0KZ84_9CAEN</name>
<keyword evidence="2" id="KW-1185">Reference proteome</keyword>
<sequence>MTSTVILHCCAIDCTPSLCLYVVSLAVKAVDGLNLRRGWHPVPVSDSMCVIASVWTHLIRSAILPRLFSCALLVSGNWSTRVCRGVRPGVACGLSGLDETIRLLHCDVYV</sequence>
<dbReference type="EMBL" id="JACVVK020000103">
    <property type="protein sequence ID" value="KAK7492463.1"/>
    <property type="molecule type" value="Genomic_DNA"/>
</dbReference>
<comment type="caution">
    <text evidence="1">The sequence shown here is derived from an EMBL/GenBank/DDBJ whole genome shotgun (WGS) entry which is preliminary data.</text>
</comment>
<proteinExistence type="predicted"/>
<dbReference type="AlphaFoldDB" id="A0ABD0KZ84"/>
<evidence type="ECO:0000313" key="1">
    <source>
        <dbReference type="EMBL" id="KAK7492463.1"/>
    </source>
</evidence>
<gene>
    <name evidence="1" type="ORF">BaRGS_00016336</name>
</gene>
<organism evidence="1 2">
    <name type="scientific">Batillaria attramentaria</name>
    <dbReference type="NCBI Taxonomy" id="370345"/>
    <lineage>
        <taxon>Eukaryota</taxon>
        <taxon>Metazoa</taxon>
        <taxon>Spiralia</taxon>
        <taxon>Lophotrochozoa</taxon>
        <taxon>Mollusca</taxon>
        <taxon>Gastropoda</taxon>
        <taxon>Caenogastropoda</taxon>
        <taxon>Sorbeoconcha</taxon>
        <taxon>Cerithioidea</taxon>
        <taxon>Batillariidae</taxon>
        <taxon>Batillaria</taxon>
    </lineage>
</organism>
<reference evidence="1 2" key="1">
    <citation type="journal article" date="2023" name="Sci. Data">
        <title>Genome assembly of the Korean intertidal mud-creeper Batillaria attramentaria.</title>
        <authorList>
            <person name="Patra A.K."/>
            <person name="Ho P.T."/>
            <person name="Jun S."/>
            <person name="Lee S.J."/>
            <person name="Kim Y."/>
            <person name="Won Y.J."/>
        </authorList>
    </citation>
    <scope>NUCLEOTIDE SEQUENCE [LARGE SCALE GENOMIC DNA]</scope>
    <source>
        <strain evidence="1">Wonlab-2016</strain>
    </source>
</reference>